<gene>
    <name evidence="1" type="ORF">ATANTOWER_031251</name>
</gene>
<organism evidence="1 2">
    <name type="scientific">Ataeniobius toweri</name>
    <dbReference type="NCBI Taxonomy" id="208326"/>
    <lineage>
        <taxon>Eukaryota</taxon>
        <taxon>Metazoa</taxon>
        <taxon>Chordata</taxon>
        <taxon>Craniata</taxon>
        <taxon>Vertebrata</taxon>
        <taxon>Euteleostomi</taxon>
        <taxon>Actinopterygii</taxon>
        <taxon>Neopterygii</taxon>
        <taxon>Teleostei</taxon>
        <taxon>Neoteleostei</taxon>
        <taxon>Acanthomorphata</taxon>
        <taxon>Ovalentaria</taxon>
        <taxon>Atherinomorphae</taxon>
        <taxon>Cyprinodontiformes</taxon>
        <taxon>Goodeidae</taxon>
        <taxon>Ataeniobius</taxon>
    </lineage>
</organism>
<evidence type="ECO:0000313" key="2">
    <source>
        <dbReference type="Proteomes" id="UP001345963"/>
    </source>
</evidence>
<name>A0ABU7BJ83_9TELE</name>
<comment type="caution">
    <text evidence="1">The sequence shown here is derived from an EMBL/GenBank/DDBJ whole genome shotgun (WGS) entry which is preliminary data.</text>
</comment>
<proteinExistence type="predicted"/>
<evidence type="ECO:0000313" key="1">
    <source>
        <dbReference type="EMBL" id="MED6250369.1"/>
    </source>
</evidence>
<accession>A0ABU7BJ83</accession>
<dbReference type="EMBL" id="JAHUTI010057871">
    <property type="protein sequence ID" value="MED6250369.1"/>
    <property type="molecule type" value="Genomic_DNA"/>
</dbReference>
<keyword evidence="2" id="KW-1185">Reference proteome</keyword>
<reference evidence="1 2" key="1">
    <citation type="submission" date="2021-07" db="EMBL/GenBank/DDBJ databases">
        <authorList>
            <person name="Palmer J.M."/>
        </authorList>
    </citation>
    <scope>NUCLEOTIDE SEQUENCE [LARGE SCALE GENOMIC DNA]</scope>
    <source>
        <strain evidence="1 2">AT_MEX2019</strain>
        <tissue evidence="1">Muscle</tissue>
    </source>
</reference>
<sequence>MLHPCDQLPHSNGHWRNLLKITSVILLTAPRDFLLKAVASPTQKLTLHSPACLPSDSIHCLPSPGNPHPQVLQMLLENCVILKALKSEFYVKFITFEGGR</sequence>
<dbReference type="Proteomes" id="UP001345963">
    <property type="component" value="Unassembled WGS sequence"/>
</dbReference>
<protein>
    <submittedName>
        <fullName evidence="1">Uncharacterized protein</fullName>
    </submittedName>
</protein>